<dbReference type="PANTHER" id="PTHR47514:SF2">
    <property type="entry name" value="TRANSKETOLASE"/>
    <property type="match status" value="1"/>
</dbReference>
<dbReference type="Gene3D" id="3.40.50.970">
    <property type="match status" value="1"/>
</dbReference>
<dbReference type="AlphaFoldDB" id="A0A1D3TW27"/>
<accession>A0A1D3TW27</accession>
<evidence type="ECO:0000313" key="2">
    <source>
        <dbReference type="EMBL" id="SCP98405.1"/>
    </source>
</evidence>
<proteinExistence type="predicted"/>
<gene>
    <name evidence="2" type="ORF">SAMN05421730_102021</name>
</gene>
<dbReference type="Pfam" id="PF00456">
    <property type="entry name" value="Transketolase_N"/>
    <property type="match status" value="1"/>
</dbReference>
<keyword evidence="3" id="KW-1185">Reference proteome</keyword>
<evidence type="ECO:0000259" key="1">
    <source>
        <dbReference type="Pfam" id="PF00456"/>
    </source>
</evidence>
<dbReference type="CDD" id="cd02012">
    <property type="entry name" value="TPP_TK"/>
    <property type="match status" value="1"/>
</dbReference>
<evidence type="ECO:0000313" key="3">
    <source>
        <dbReference type="Proteomes" id="UP000199315"/>
    </source>
</evidence>
<dbReference type="OrthoDB" id="8732661at2"/>
<name>A0A1D3TW27_9FIRM</name>
<dbReference type="RefSeq" id="WP_091235387.1">
    <property type="nucleotide sequence ID" value="NZ_FMKA01000020.1"/>
</dbReference>
<organism evidence="2 3">
    <name type="scientific">Anaerobium acetethylicum</name>
    <dbReference type="NCBI Taxonomy" id="1619234"/>
    <lineage>
        <taxon>Bacteria</taxon>
        <taxon>Bacillati</taxon>
        <taxon>Bacillota</taxon>
        <taxon>Clostridia</taxon>
        <taxon>Lachnospirales</taxon>
        <taxon>Lachnospiraceae</taxon>
        <taxon>Anaerobium</taxon>
    </lineage>
</organism>
<dbReference type="PANTHER" id="PTHR47514">
    <property type="entry name" value="TRANSKETOLASE N-TERMINAL SECTION-RELATED"/>
    <property type="match status" value="1"/>
</dbReference>
<dbReference type="InterPro" id="IPR029061">
    <property type="entry name" value="THDP-binding"/>
</dbReference>
<dbReference type="STRING" id="1619234.SAMN05421730_102021"/>
<dbReference type="EMBL" id="FMKA01000020">
    <property type="protein sequence ID" value="SCP98405.1"/>
    <property type="molecule type" value="Genomic_DNA"/>
</dbReference>
<dbReference type="Proteomes" id="UP000199315">
    <property type="component" value="Unassembled WGS sequence"/>
</dbReference>
<reference evidence="2 3" key="1">
    <citation type="submission" date="2016-09" db="EMBL/GenBank/DDBJ databases">
        <authorList>
            <person name="Capua I."/>
            <person name="De Benedictis P."/>
            <person name="Joannis T."/>
            <person name="Lombin L.H."/>
            <person name="Cattoli G."/>
        </authorList>
    </citation>
    <scope>NUCLEOTIDE SEQUENCE [LARGE SCALE GENOMIC DNA]</scope>
    <source>
        <strain evidence="2 3">GluBS11</strain>
    </source>
</reference>
<protein>
    <submittedName>
        <fullName evidence="2">Transketolase</fullName>
    </submittedName>
</protein>
<feature type="domain" description="Transketolase N-terminal" evidence="1">
    <location>
        <begin position="12"/>
        <end position="266"/>
    </location>
</feature>
<dbReference type="SUPFAM" id="SSF52518">
    <property type="entry name" value="Thiamin diphosphate-binding fold (THDP-binding)"/>
    <property type="match status" value="1"/>
</dbReference>
<sequence length="282" mass="31106">MKGNFNIERAEKFAHRVRWHIVETVIRHGEGHAGPSLSCTDILATLYNGVMKYDPQNPKWEDRDRLLVSGGHKCLGLYGTLVEAGFFDESVLNEYNKLNSRVPAHPDMKKLPGIDFSTGSLGHGLPLACGMALAAKKNKKDYRVFVIMGDGEQGEGSVWESASYAAAKGLDNIVGILDRNGLQINGTNAEVCNTAPLEERYKAFGWDVVIVDGHDVGEIQNALQSAPVNKGKPTMVICNTIKSKGMPFAEGSVKYHHWHPGKEEANMAVQALRDYQKERWGE</sequence>
<dbReference type="InterPro" id="IPR005474">
    <property type="entry name" value="Transketolase_N"/>
</dbReference>